<comment type="caution">
    <text evidence="10">The sequence shown here is derived from an EMBL/GenBank/DDBJ whole genome shotgun (WGS) entry which is preliminary data.</text>
</comment>
<evidence type="ECO:0000256" key="5">
    <source>
        <dbReference type="ARBA" id="ARBA00023242"/>
    </source>
</evidence>
<evidence type="ECO:0000256" key="3">
    <source>
        <dbReference type="ARBA" id="ARBA00023125"/>
    </source>
</evidence>
<keyword evidence="5 6" id="KW-0539">Nucleus</keyword>
<feature type="region of interest" description="Disordered" evidence="8">
    <location>
        <begin position="789"/>
        <end position="848"/>
    </location>
</feature>
<feature type="DNA-binding region" description="Homeobox" evidence="6">
    <location>
        <begin position="62"/>
        <end position="115"/>
    </location>
</feature>
<dbReference type="GO" id="GO:0000981">
    <property type="term" value="F:DNA-binding transcription factor activity, RNA polymerase II-specific"/>
    <property type="evidence" value="ECO:0007669"/>
    <property type="project" value="InterPro"/>
</dbReference>
<keyword evidence="4 6" id="KW-0371">Homeobox</keyword>
<dbReference type="SMART" id="SM00389">
    <property type="entry name" value="HOX"/>
    <property type="match status" value="1"/>
</dbReference>
<dbReference type="AlphaFoldDB" id="A0AAN7TMN4"/>
<name>A0AAN7TMN4_9PEZI</name>
<sequence>MDSYVDYSAPIAYQEMADDVGNRANQHAAHYGQHHHSSSLGDGQKGYYGSNAPPSMVDIKPRLTKSQHEMLENEYNKQNKPSTNIKKGFAETLGVSLDKVNNWFQNRRAKSKQDTKKAAGGFHMYSSSQQAGQRVAYSSDSDTSPAFPSDEYAAMMNADERPSAGTDVSSTVQREHCRNLKGNNDPSQTYSLPPQVPQEAFDSPQENNRRTLTQEQFNAYAQHGGLMDGATGYDVFNADFSGDQQVMYQIFPELHPGQLKQQDVFAFQSEVPPSMSSIDSSIPSNSSEQSISTFPSLSSMRHPSSIASDGPDWADSRSSSVSLNLPEITLPHAHAQAAATVAQWQPGQSVPVDFNAMNEEFRQMSQARRPDPFYRSAEQPLAWPTDDTFERRDSASSSLLAQSMGEVGLSTPPVQQSATFKTPAPPTNIATRRQRPRPATLGLAAMRSQSYSGAAQPTPPGQVPQHNITPGASASQIRRIRSYNVVGGISQGRVQKAMPGAPQRSPMAWSFADAVSSPKAARHVSAQQSAGSLAPPTPSTPGGFAQQEPMRAHPSWQASGHFNPQPSIHETDMEHGVMMPSAASLQNFSSPPHTPMYYPQPSIQQRMAANMLTENTPPQSAPATQQCFSSQALNMPQMTNMRPQYQPQFTDGLGLEQQFQASFPIAQSHAPRQVQQQMPPPVQHQVDLGGMPYSQLVPIINAQGEIEMVVPSQIVRQQHHNQHHAQMQPQPQQMQTPMPQKRTDFKDMVGMFSTAIPVTAPQPVALQPKPTQSLTQLFVHEYSPPANLKCAASPPRKTVDSTPKNYSFTNHGPLDFERGKRTRAAGAGAGMTASNSPASSTGTASNTS</sequence>
<evidence type="ECO:0000256" key="6">
    <source>
        <dbReference type="PROSITE-ProRule" id="PRU00108"/>
    </source>
</evidence>
<keyword evidence="3 6" id="KW-0238">DNA-binding</keyword>
<dbReference type="GO" id="GO:0003677">
    <property type="term" value="F:DNA binding"/>
    <property type="evidence" value="ECO:0007669"/>
    <property type="project" value="UniProtKB-UniRule"/>
</dbReference>
<evidence type="ECO:0000256" key="8">
    <source>
        <dbReference type="SAM" id="MobiDB-lite"/>
    </source>
</evidence>
<dbReference type="Gene3D" id="1.10.10.60">
    <property type="entry name" value="Homeodomain-like"/>
    <property type="match status" value="1"/>
</dbReference>
<comment type="subcellular location">
    <subcellularLocation>
        <location evidence="1 6 7">Nucleus</location>
    </subcellularLocation>
</comment>
<gene>
    <name evidence="10" type="ORF">LTR62_000430</name>
</gene>
<protein>
    <recommendedName>
        <fullName evidence="9">Homeobox domain-containing protein</fullName>
    </recommendedName>
</protein>
<feature type="region of interest" description="Disordered" evidence="8">
    <location>
        <begin position="27"/>
        <end position="50"/>
    </location>
</feature>
<feature type="region of interest" description="Disordered" evidence="8">
    <location>
        <begin position="271"/>
        <end position="319"/>
    </location>
</feature>
<feature type="compositionally biased region" description="Polar residues" evidence="8">
    <location>
        <begin position="800"/>
        <end position="810"/>
    </location>
</feature>
<evidence type="ECO:0000256" key="7">
    <source>
        <dbReference type="RuleBase" id="RU000682"/>
    </source>
</evidence>
<feature type="domain" description="Homeobox" evidence="9">
    <location>
        <begin position="60"/>
        <end position="114"/>
    </location>
</feature>
<feature type="compositionally biased region" description="Polar residues" evidence="8">
    <location>
        <begin position="181"/>
        <end position="192"/>
    </location>
</feature>
<dbReference type="PANTHER" id="PTHR24341:SF6">
    <property type="entry name" value="HOMEOBOX PROTEIN INVECTED"/>
    <property type="match status" value="1"/>
</dbReference>
<evidence type="ECO:0000259" key="9">
    <source>
        <dbReference type="PROSITE" id="PS50071"/>
    </source>
</evidence>
<dbReference type="GO" id="GO:0016586">
    <property type="term" value="C:RSC-type complex"/>
    <property type="evidence" value="ECO:0007669"/>
    <property type="project" value="TreeGrafter"/>
</dbReference>
<accession>A0AAN7TMN4</accession>
<organism evidence="10 11">
    <name type="scientific">Meristemomyces frigidus</name>
    <dbReference type="NCBI Taxonomy" id="1508187"/>
    <lineage>
        <taxon>Eukaryota</taxon>
        <taxon>Fungi</taxon>
        <taxon>Dikarya</taxon>
        <taxon>Ascomycota</taxon>
        <taxon>Pezizomycotina</taxon>
        <taxon>Dothideomycetes</taxon>
        <taxon>Dothideomycetidae</taxon>
        <taxon>Mycosphaerellales</taxon>
        <taxon>Teratosphaeriaceae</taxon>
        <taxon>Meristemomyces</taxon>
    </lineage>
</organism>
<evidence type="ECO:0000256" key="1">
    <source>
        <dbReference type="ARBA" id="ARBA00004123"/>
    </source>
</evidence>
<evidence type="ECO:0000256" key="2">
    <source>
        <dbReference type="ARBA" id="ARBA00010896"/>
    </source>
</evidence>
<reference evidence="10" key="1">
    <citation type="submission" date="2023-08" db="EMBL/GenBank/DDBJ databases">
        <title>Black Yeasts Isolated from many extreme environments.</title>
        <authorList>
            <person name="Coleine C."/>
            <person name="Stajich J.E."/>
            <person name="Selbmann L."/>
        </authorList>
    </citation>
    <scope>NUCLEOTIDE SEQUENCE</scope>
    <source>
        <strain evidence="10">CCFEE 5401</strain>
    </source>
</reference>
<dbReference type="Proteomes" id="UP001310890">
    <property type="component" value="Unassembled WGS sequence"/>
</dbReference>
<evidence type="ECO:0000313" key="11">
    <source>
        <dbReference type="Proteomes" id="UP001310890"/>
    </source>
</evidence>
<dbReference type="InterPro" id="IPR017970">
    <property type="entry name" value="Homeobox_CS"/>
</dbReference>
<dbReference type="SUPFAM" id="SSF46689">
    <property type="entry name" value="Homeodomain-like"/>
    <property type="match status" value="1"/>
</dbReference>
<dbReference type="EMBL" id="JAVRRL010000010">
    <property type="protein sequence ID" value="KAK5115974.1"/>
    <property type="molecule type" value="Genomic_DNA"/>
</dbReference>
<dbReference type="InterPro" id="IPR050720">
    <property type="entry name" value="Engrailed_Homeobox_TFs"/>
</dbReference>
<evidence type="ECO:0000313" key="10">
    <source>
        <dbReference type="EMBL" id="KAK5115974.1"/>
    </source>
</evidence>
<dbReference type="PROSITE" id="PS00027">
    <property type="entry name" value="HOMEOBOX_1"/>
    <property type="match status" value="1"/>
</dbReference>
<dbReference type="PANTHER" id="PTHR24341">
    <property type="entry name" value="HOMEOBOX PROTEIN ENGRAILED"/>
    <property type="match status" value="1"/>
</dbReference>
<feature type="region of interest" description="Disordered" evidence="8">
    <location>
        <begin position="520"/>
        <end position="559"/>
    </location>
</feature>
<feature type="compositionally biased region" description="Polar residues" evidence="8">
    <location>
        <begin position="832"/>
        <end position="848"/>
    </location>
</feature>
<feature type="compositionally biased region" description="Polar residues" evidence="8">
    <location>
        <begin position="293"/>
        <end position="307"/>
    </location>
</feature>
<dbReference type="InterPro" id="IPR009057">
    <property type="entry name" value="Homeodomain-like_sf"/>
</dbReference>
<feature type="compositionally biased region" description="Low complexity" evidence="8">
    <location>
        <begin position="271"/>
        <end position="292"/>
    </location>
</feature>
<dbReference type="CDD" id="cd00086">
    <property type="entry name" value="homeodomain"/>
    <property type="match status" value="1"/>
</dbReference>
<feature type="region of interest" description="Disordered" evidence="8">
    <location>
        <begin position="178"/>
        <end position="207"/>
    </location>
</feature>
<evidence type="ECO:0000256" key="4">
    <source>
        <dbReference type="ARBA" id="ARBA00023155"/>
    </source>
</evidence>
<proteinExistence type="inferred from homology"/>
<comment type="similarity">
    <text evidence="2">Belongs to the engrailed homeobox family.</text>
</comment>
<dbReference type="PROSITE" id="PS50071">
    <property type="entry name" value="HOMEOBOX_2"/>
    <property type="match status" value="1"/>
</dbReference>
<dbReference type="Pfam" id="PF00046">
    <property type="entry name" value="Homeodomain"/>
    <property type="match status" value="1"/>
</dbReference>
<dbReference type="InterPro" id="IPR001356">
    <property type="entry name" value="HD"/>
</dbReference>
<feature type="region of interest" description="Disordered" evidence="8">
    <location>
        <begin position="410"/>
        <end position="432"/>
    </location>
</feature>